<dbReference type="PANTHER" id="PTHR32027:SF0">
    <property type="entry name" value="CYTOSINE DEAMINASE"/>
    <property type="match status" value="1"/>
</dbReference>
<dbReference type="Proteomes" id="UP000297245">
    <property type="component" value="Unassembled WGS sequence"/>
</dbReference>
<dbReference type="InterPro" id="IPR032466">
    <property type="entry name" value="Metal_Hydrolase"/>
</dbReference>
<dbReference type="InterPro" id="IPR011059">
    <property type="entry name" value="Metal-dep_hydrolase_composite"/>
</dbReference>
<evidence type="ECO:0000313" key="2">
    <source>
        <dbReference type="Proteomes" id="UP000297245"/>
    </source>
</evidence>
<dbReference type="SUPFAM" id="SSF51338">
    <property type="entry name" value="Composite domain of metallo-dependent hydrolases"/>
    <property type="match status" value="1"/>
</dbReference>
<reference evidence="1 2" key="1">
    <citation type="journal article" date="2019" name="Nat. Ecol. Evol.">
        <title>Megaphylogeny resolves global patterns of mushroom evolution.</title>
        <authorList>
            <person name="Varga T."/>
            <person name="Krizsan K."/>
            <person name="Foldi C."/>
            <person name="Dima B."/>
            <person name="Sanchez-Garcia M."/>
            <person name="Sanchez-Ramirez S."/>
            <person name="Szollosi G.J."/>
            <person name="Szarkandi J.G."/>
            <person name="Papp V."/>
            <person name="Albert L."/>
            <person name="Andreopoulos W."/>
            <person name="Angelini C."/>
            <person name="Antonin V."/>
            <person name="Barry K.W."/>
            <person name="Bougher N.L."/>
            <person name="Buchanan P."/>
            <person name="Buyck B."/>
            <person name="Bense V."/>
            <person name="Catcheside P."/>
            <person name="Chovatia M."/>
            <person name="Cooper J."/>
            <person name="Damon W."/>
            <person name="Desjardin D."/>
            <person name="Finy P."/>
            <person name="Geml J."/>
            <person name="Haridas S."/>
            <person name="Hughes K."/>
            <person name="Justo A."/>
            <person name="Karasinski D."/>
            <person name="Kautmanova I."/>
            <person name="Kiss B."/>
            <person name="Kocsube S."/>
            <person name="Kotiranta H."/>
            <person name="LaButti K.M."/>
            <person name="Lechner B.E."/>
            <person name="Liimatainen K."/>
            <person name="Lipzen A."/>
            <person name="Lukacs Z."/>
            <person name="Mihaltcheva S."/>
            <person name="Morgado L.N."/>
            <person name="Niskanen T."/>
            <person name="Noordeloos M.E."/>
            <person name="Ohm R.A."/>
            <person name="Ortiz-Santana B."/>
            <person name="Ovrebo C."/>
            <person name="Racz N."/>
            <person name="Riley R."/>
            <person name="Savchenko A."/>
            <person name="Shiryaev A."/>
            <person name="Soop K."/>
            <person name="Spirin V."/>
            <person name="Szebenyi C."/>
            <person name="Tomsovsky M."/>
            <person name="Tulloss R.E."/>
            <person name="Uehling J."/>
            <person name="Grigoriev I.V."/>
            <person name="Vagvolgyi C."/>
            <person name="Papp T."/>
            <person name="Martin F.M."/>
            <person name="Miettinen O."/>
            <person name="Hibbett D.S."/>
            <person name="Nagy L.G."/>
        </authorList>
    </citation>
    <scope>NUCLEOTIDE SEQUENCE [LARGE SCALE GENOMIC DNA]</scope>
    <source>
        <strain evidence="1 2">CBS 962.96</strain>
    </source>
</reference>
<dbReference type="PANTHER" id="PTHR32027">
    <property type="entry name" value="CYTOSINE DEAMINASE"/>
    <property type="match status" value="1"/>
</dbReference>
<keyword evidence="1" id="KW-0378">Hydrolase</keyword>
<protein>
    <submittedName>
        <fullName evidence="1">Metallo-dependent hydrolase</fullName>
    </submittedName>
</protein>
<proteinExistence type="predicted"/>
<dbReference type="Gene3D" id="3.20.20.140">
    <property type="entry name" value="Metal-dependent hydrolases"/>
    <property type="match status" value="1"/>
</dbReference>
<dbReference type="SUPFAM" id="SSF51556">
    <property type="entry name" value="Metallo-dependent hydrolases"/>
    <property type="match status" value="2"/>
</dbReference>
<evidence type="ECO:0000313" key="1">
    <source>
        <dbReference type="EMBL" id="THV05297.1"/>
    </source>
</evidence>
<accession>A0A4S8MQH3</accession>
<organism evidence="1 2">
    <name type="scientific">Dendrothele bispora (strain CBS 962.96)</name>
    <dbReference type="NCBI Taxonomy" id="1314807"/>
    <lineage>
        <taxon>Eukaryota</taxon>
        <taxon>Fungi</taxon>
        <taxon>Dikarya</taxon>
        <taxon>Basidiomycota</taxon>
        <taxon>Agaricomycotina</taxon>
        <taxon>Agaricomycetes</taxon>
        <taxon>Agaricomycetidae</taxon>
        <taxon>Agaricales</taxon>
        <taxon>Agaricales incertae sedis</taxon>
        <taxon>Dendrothele</taxon>
    </lineage>
</organism>
<dbReference type="EMBL" id="ML179050">
    <property type="protein sequence ID" value="THV05297.1"/>
    <property type="molecule type" value="Genomic_DNA"/>
</dbReference>
<name>A0A4S8MQH3_DENBC</name>
<keyword evidence="2" id="KW-1185">Reference proteome</keyword>
<dbReference type="InterPro" id="IPR052349">
    <property type="entry name" value="Metallo-hydrolase_Enzymes"/>
</dbReference>
<dbReference type="AlphaFoldDB" id="A0A4S8MQH3"/>
<dbReference type="OrthoDB" id="10266980at2759"/>
<gene>
    <name evidence="1" type="ORF">K435DRAFT_850179</name>
</gene>
<dbReference type="GO" id="GO:0016814">
    <property type="term" value="F:hydrolase activity, acting on carbon-nitrogen (but not peptide) bonds, in cyclic amidines"/>
    <property type="evidence" value="ECO:0007669"/>
    <property type="project" value="TreeGrafter"/>
</dbReference>
<sequence length="582" mass="65411">MFFKQWCETNFWQQLNTSHDRGHDDHHRRRSGAALKLAVKNVRLPDCNDPKITWNVICEKGTVSAVTPYTDQVQPNSTTRSSGIQYDELDAQGSLLLPSLCHSHIHLDKCFILDKCGDLETGGFTEAMNLTGTAKSAFPLEKDSLMKRGRQLIRDSVQCGVTALRAHVEVDSLAEFSALNVALQLKEEFKQVCHVQIALFAQEALFRTPTDAQPNQNWDFIVQALERESSSIEAIGSAPYVEPSIDQAKKNIAMIFDLADQFSLHVDFHLDYNLNPNAEPLIYEVIAQARQPTRTWIEFNRHPSPSDEADWEKGPEEYREEVAPKLNRHCHRHHRRITIGHSTRLQLFTPTEWSKLVDAIGNLPITFVGLPHSDLYMQGRDSFDTPLGAPRGTLRVPQLTKKYGLEIAMGVNNVQNAFTPQGSVDPLSLCSLGVAVFQAATKRDIEILMRSVTLTSKLAIGLGPDQVNAQSQGQSLSPAPGSPADFVILHNTRTLRDAVLNPSYDRTTIYQGQIVAKRTSDKWVLSSLNTSQQQVHGPSHSPESVAVVMNYIKPWKWWWYVFFPITWPYNVVSNLIQRARAG</sequence>